<evidence type="ECO:0000256" key="6">
    <source>
        <dbReference type="ARBA" id="ARBA00022741"/>
    </source>
</evidence>
<dbReference type="Pfam" id="PF11734">
    <property type="entry name" value="TilS_C"/>
    <property type="match status" value="1"/>
</dbReference>
<evidence type="ECO:0000256" key="8">
    <source>
        <dbReference type="ARBA" id="ARBA00048539"/>
    </source>
</evidence>
<dbReference type="SMART" id="SM00977">
    <property type="entry name" value="TilS_C"/>
    <property type="match status" value="1"/>
</dbReference>
<dbReference type="Pfam" id="PF01171">
    <property type="entry name" value="ATP_bind_3"/>
    <property type="match status" value="1"/>
</dbReference>
<keyword evidence="5" id="KW-0819">tRNA processing</keyword>
<protein>
    <recommendedName>
        <fullName evidence="2">tRNA(Ile)-lysidine synthetase</fullName>
        <ecNumber evidence="2">6.3.4.19</ecNumber>
    </recommendedName>
</protein>
<evidence type="ECO:0000256" key="1">
    <source>
        <dbReference type="ARBA" id="ARBA00004496"/>
    </source>
</evidence>
<accession>A0A3B1AWU4</accession>
<dbReference type="InterPro" id="IPR015262">
    <property type="entry name" value="tRNA_Ile_lys_synt_subst-bd"/>
</dbReference>
<dbReference type="GO" id="GO:0008033">
    <property type="term" value="P:tRNA processing"/>
    <property type="evidence" value="ECO:0007669"/>
    <property type="project" value="UniProtKB-KW"/>
</dbReference>
<dbReference type="EC" id="6.3.4.19" evidence="2"/>
<dbReference type="InterPro" id="IPR014729">
    <property type="entry name" value="Rossmann-like_a/b/a_fold"/>
</dbReference>
<keyword evidence="4 10" id="KW-0436">Ligase</keyword>
<keyword evidence="3" id="KW-0963">Cytoplasm</keyword>
<dbReference type="InterPro" id="IPR012796">
    <property type="entry name" value="Lysidine-tRNA-synth_C"/>
</dbReference>
<feature type="non-terminal residue" evidence="10">
    <location>
        <position position="1"/>
    </location>
</feature>
<evidence type="ECO:0000256" key="2">
    <source>
        <dbReference type="ARBA" id="ARBA00013267"/>
    </source>
</evidence>
<dbReference type="SUPFAM" id="SSF56037">
    <property type="entry name" value="PheT/TilS domain"/>
    <property type="match status" value="1"/>
</dbReference>
<dbReference type="CDD" id="cd01992">
    <property type="entry name" value="TilS_N"/>
    <property type="match status" value="1"/>
</dbReference>
<dbReference type="SUPFAM" id="SSF82829">
    <property type="entry name" value="MesJ substrate recognition domain-like"/>
    <property type="match status" value="1"/>
</dbReference>
<comment type="catalytic activity">
    <reaction evidence="8">
        <text>cytidine(34) in tRNA(Ile2) + L-lysine + ATP = lysidine(34) in tRNA(Ile2) + AMP + diphosphate + H(+)</text>
        <dbReference type="Rhea" id="RHEA:43744"/>
        <dbReference type="Rhea" id="RHEA-COMP:10625"/>
        <dbReference type="Rhea" id="RHEA-COMP:10670"/>
        <dbReference type="ChEBI" id="CHEBI:15378"/>
        <dbReference type="ChEBI" id="CHEBI:30616"/>
        <dbReference type="ChEBI" id="CHEBI:32551"/>
        <dbReference type="ChEBI" id="CHEBI:33019"/>
        <dbReference type="ChEBI" id="CHEBI:82748"/>
        <dbReference type="ChEBI" id="CHEBI:83665"/>
        <dbReference type="ChEBI" id="CHEBI:456215"/>
        <dbReference type="EC" id="6.3.4.19"/>
    </reaction>
</comment>
<dbReference type="Gene3D" id="1.20.59.20">
    <property type="match status" value="1"/>
</dbReference>
<dbReference type="InterPro" id="IPR012094">
    <property type="entry name" value="tRNA_Ile_lys_synt"/>
</dbReference>
<proteinExistence type="inferred from homology"/>
<feature type="domain" description="Lysidine-tRNA(Ile) synthetase C-terminal" evidence="9">
    <location>
        <begin position="347"/>
        <end position="420"/>
    </location>
</feature>
<evidence type="ECO:0000256" key="5">
    <source>
        <dbReference type="ARBA" id="ARBA00022694"/>
    </source>
</evidence>
<evidence type="ECO:0000259" key="9">
    <source>
        <dbReference type="SMART" id="SM00977"/>
    </source>
</evidence>
<dbReference type="PANTHER" id="PTHR43033:SF1">
    <property type="entry name" value="TRNA(ILE)-LYSIDINE SYNTHASE-RELATED"/>
    <property type="match status" value="1"/>
</dbReference>
<keyword evidence="6" id="KW-0547">Nucleotide-binding</keyword>
<sequence>SRYWIAFSGGVDSLVLLHALAALREHMDEPRFCVVHVNHGLSPKAGQWAYQCARQCGELSLPFTLCEVNAAPAAGESPEAAARNARYRALAGLVESGDCLLTAHHQDDQAETLLLQLLRGAGPKGLAAMPMLSEFSRGWHARPLLEFRREALITYAEANGLSWLEDESNFDTRLERNFLRHEILPRLKQHFPGLASTLSRSARRCAEAAEILQAQAQADLHSLQLSADTLSVKGLHALGEVRARNVLHDWIHARALPVPSEAQLQGLWRSVIGAARDAVPLLQWPGAEARRYRDALYVMRSLLDFDATLQCEWDLSAPLALPGLGQLRALTVMGTGVSRDCLAGKRLSVRFRQGGERLCVAGREGHHSLKKLFQEAAVPPWQRDRIPLLFAGDELVAVSGHWVARSFAAEAGQEGILFQLGNNS</sequence>
<dbReference type="InterPro" id="IPR012795">
    <property type="entry name" value="tRNA_Ile_lys_synt_N"/>
</dbReference>
<evidence type="ECO:0000256" key="3">
    <source>
        <dbReference type="ARBA" id="ARBA00022490"/>
    </source>
</evidence>
<evidence type="ECO:0000256" key="7">
    <source>
        <dbReference type="ARBA" id="ARBA00022840"/>
    </source>
</evidence>
<name>A0A3B1AWU4_9ZZZZ</name>
<reference evidence="10" key="1">
    <citation type="submission" date="2018-06" db="EMBL/GenBank/DDBJ databases">
        <authorList>
            <person name="Zhirakovskaya E."/>
        </authorList>
    </citation>
    <scope>NUCLEOTIDE SEQUENCE</scope>
</reference>
<gene>
    <name evidence="10" type="ORF">MNBD_GAMMA20-324</name>
</gene>
<dbReference type="PANTHER" id="PTHR43033">
    <property type="entry name" value="TRNA(ILE)-LYSIDINE SYNTHASE-RELATED"/>
    <property type="match status" value="1"/>
</dbReference>
<dbReference type="NCBIfam" id="TIGR02433">
    <property type="entry name" value="lysidine_TilS_C"/>
    <property type="match status" value="1"/>
</dbReference>
<organism evidence="10">
    <name type="scientific">hydrothermal vent metagenome</name>
    <dbReference type="NCBI Taxonomy" id="652676"/>
    <lineage>
        <taxon>unclassified sequences</taxon>
        <taxon>metagenomes</taxon>
        <taxon>ecological metagenomes</taxon>
    </lineage>
</organism>
<comment type="subcellular location">
    <subcellularLocation>
        <location evidence="1">Cytoplasm</location>
    </subcellularLocation>
</comment>
<dbReference type="GO" id="GO:0005524">
    <property type="term" value="F:ATP binding"/>
    <property type="evidence" value="ECO:0007669"/>
    <property type="project" value="UniProtKB-KW"/>
</dbReference>
<dbReference type="InterPro" id="IPR011063">
    <property type="entry name" value="TilS/TtcA_N"/>
</dbReference>
<dbReference type="EMBL" id="UOFU01000365">
    <property type="protein sequence ID" value="VAX04143.1"/>
    <property type="molecule type" value="Genomic_DNA"/>
</dbReference>
<evidence type="ECO:0000313" key="10">
    <source>
        <dbReference type="EMBL" id="VAX04143.1"/>
    </source>
</evidence>
<dbReference type="AlphaFoldDB" id="A0A3B1AWU4"/>
<evidence type="ECO:0000256" key="4">
    <source>
        <dbReference type="ARBA" id="ARBA00022598"/>
    </source>
</evidence>
<dbReference type="HAMAP" id="MF_01161">
    <property type="entry name" value="tRNA_Ile_lys_synt"/>
    <property type="match status" value="1"/>
</dbReference>
<keyword evidence="7" id="KW-0067">ATP-binding</keyword>
<dbReference type="Gene3D" id="3.40.50.620">
    <property type="entry name" value="HUPs"/>
    <property type="match status" value="1"/>
</dbReference>
<dbReference type="SUPFAM" id="SSF52402">
    <property type="entry name" value="Adenine nucleotide alpha hydrolases-like"/>
    <property type="match status" value="1"/>
</dbReference>
<dbReference type="Pfam" id="PF09179">
    <property type="entry name" value="TilS"/>
    <property type="match status" value="1"/>
</dbReference>
<dbReference type="GO" id="GO:0005737">
    <property type="term" value="C:cytoplasm"/>
    <property type="evidence" value="ECO:0007669"/>
    <property type="project" value="UniProtKB-SubCell"/>
</dbReference>
<dbReference type="GO" id="GO:0032267">
    <property type="term" value="F:tRNA(Ile)-lysidine synthase activity"/>
    <property type="evidence" value="ECO:0007669"/>
    <property type="project" value="UniProtKB-EC"/>
</dbReference>
<dbReference type="NCBIfam" id="TIGR02432">
    <property type="entry name" value="lysidine_TilS_N"/>
    <property type="match status" value="1"/>
</dbReference>